<name>A0ABQ9HN74_9NEOP</name>
<evidence type="ECO:0000313" key="3">
    <source>
        <dbReference type="Proteomes" id="UP001159363"/>
    </source>
</evidence>
<dbReference type="PROSITE" id="PS50994">
    <property type="entry name" value="INTEGRASE"/>
    <property type="match status" value="1"/>
</dbReference>
<dbReference type="SUPFAM" id="SSF53098">
    <property type="entry name" value="Ribonuclease H-like"/>
    <property type="match status" value="1"/>
</dbReference>
<evidence type="ECO:0000313" key="2">
    <source>
        <dbReference type="EMBL" id="KAJ8885782.1"/>
    </source>
</evidence>
<reference evidence="2 3" key="1">
    <citation type="submission" date="2023-02" db="EMBL/GenBank/DDBJ databases">
        <title>LHISI_Scaffold_Assembly.</title>
        <authorList>
            <person name="Stuart O.P."/>
            <person name="Cleave R."/>
            <person name="Magrath M.J.L."/>
            <person name="Mikheyev A.S."/>
        </authorList>
    </citation>
    <scope>NUCLEOTIDE SEQUENCE [LARGE SCALE GENOMIC DNA]</scope>
    <source>
        <strain evidence="2">Daus_M_001</strain>
        <tissue evidence="2">Leg muscle</tissue>
    </source>
</reference>
<evidence type="ECO:0000259" key="1">
    <source>
        <dbReference type="PROSITE" id="PS50994"/>
    </source>
</evidence>
<accession>A0ABQ9HN74</accession>
<dbReference type="InterPro" id="IPR001584">
    <property type="entry name" value="Integrase_cat-core"/>
</dbReference>
<proteinExistence type="predicted"/>
<gene>
    <name evidence="2" type="ORF">PR048_011982</name>
</gene>
<dbReference type="PANTHER" id="PTHR37984">
    <property type="entry name" value="PROTEIN CBG26694"/>
    <property type="match status" value="1"/>
</dbReference>
<sequence>MTVSCGQSWGNSNRVSMTYPCQEIAYYGRIVWWFPGNFKVPYLKSYTFIILEWFAMKELARCYFWQPGLDADIELMVGSCQLCQETRYNAPCTQNSFSSKPKGKWQRLHTDFLGPHNGKNYFIVVDAYTKWLEIIPMGSLKTAAVIRALWNLFSVVSNNGTSFTPEEFHSFLKNNGIQHVLMRLYDPASNGMAEWGVQTAKNAIRRLNGMHIEIKLPKYLLMYRNMSKLITGKSLAELLFSRRLRTVFDNVHPDCQPCMPKHMENLRIFQPDQPVWERKHSDLWKPAVVVNQEGNMCYKVLLEGDVSLRHGDELHKLCQTNGKT</sequence>
<dbReference type="InterPro" id="IPR012337">
    <property type="entry name" value="RNaseH-like_sf"/>
</dbReference>
<dbReference type="PANTHER" id="PTHR37984:SF5">
    <property type="entry name" value="PROTEIN NYNRIN-LIKE"/>
    <property type="match status" value="1"/>
</dbReference>
<dbReference type="InterPro" id="IPR050951">
    <property type="entry name" value="Retrovirus_Pol_polyprotein"/>
</dbReference>
<dbReference type="InterPro" id="IPR036397">
    <property type="entry name" value="RNaseH_sf"/>
</dbReference>
<dbReference type="Proteomes" id="UP001159363">
    <property type="component" value="Chromosome X"/>
</dbReference>
<dbReference type="Gene3D" id="3.30.420.10">
    <property type="entry name" value="Ribonuclease H-like superfamily/Ribonuclease H"/>
    <property type="match status" value="1"/>
</dbReference>
<organism evidence="2 3">
    <name type="scientific">Dryococelus australis</name>
    <dbReference type="NCBI Taxonomy" id="614101"/>
    <lineage>
        <taxon>Eukaryota</taxon>
        <taxon>Metazoa</taxon>
        <taxon>Ecdysozoa</taxon>
        <taxon>Arthropoda</taxon>
        <taxon>Hexapoda</taxon>
        <taxon>Insecta</taxon>
        <taxon>Pterygota</taxon>
        <taxon>Neoptera</taxon>
        <taxon>Polyneoptera</taxon>
        <taxon>Phasmatodea</taxon>
        <taxon>Verophasmatodea</taxon>
        <taxon>Anareolatae</taxon>
        <taxon>Phasmatidae</taxon>
        <taxon>Eurycanthinae</taxon>
        <taxon>Dryococelus</taxon>
    </lineage>
</organism>
<protein>
    <recommendedName>
        <fullName evidence="1">Integrase catalytic domain-containing protein</fullName>
    </recommendedName>
</protein>
<feature type="domain" description="Integrase catalytic" evidence="1">
    <location>
        <begin position="97"/>
        <end position="207"/>
    </location>
</feature>
<keyword evidence="3" id="KW-1185">Reference proteome</keyword>
<comment type="caution">
    <text evidence="2">The sequence shown here is derived from an EMBL/GenBank/DDBJ whole genome shotgun (WGS) entry which is preliminary data.</text>
</comment>
<dbReference type="EMBL" id="JARBHB010000004">
    <property type="protein sequence ID" value="KAJ8885782.1"/>
    <property type="molecule type" value="Genomic_DNA"/>
</dbReference>